<organism evidence="4 5">
    <name type="scientific">Liquorilactobacillus mali KCTC 3596 = DSM 20444</name>
    <dbReference type="NCBI Taxonomy" id="1046596"/>
    <lineage>
        <taxon>Bacteria</taxon>
        <taxon>Bacillati</taxon>
        <taxon>Bacillota</taxon>
        <taxon>Bacilli</taxon>
        <taxon>Lactobacillales</taxon>
        <taxon>Lactobacillaceae</taxon>
        <taxon>Liquorilactobacillus</taxon>
    </lineage>
</organism>
<dbReference type="Pfam" id="PF00106">
    <property type="entry name" value="adh_short"/>
    <property type="match status" value="1"/>
</dbReference>
<dbReference type="PANTHER" id="PTHR43008">
    <property type="entry name" value="BENZIL REDUCTASE"/>
    <property type="match status" value="1"/>
</dbReference>
<dbReference type="OrthoDB" id="5786478at2"/>
<reference evidence="4 5" key="1">
    <citation type="journal article" date="2015" name="Genome Announc.">
        <title>Expanding the biotechnology potential of lactobacilli through comparative genomics of 213 strains and associated genera.</title>
        <authorList>
            <person name="Sun Z."/>
            <person name="Harris H.M."/>
            <person name="McCann A."/>
            <person name="Guo C."/>
            <person name="Argimon S."/>
            <person name="Zhang W."/>
            <person name="Yang X."/>
            <person name="Jeffery I.B."/>
            <person name="Cooney J.C."/>
            <person name="Kagawa T.F."/>
            <person name="Liu W."/>
            <person name="Song Y."/>
            <person name="Salvetti E."/>
            <person name="Wrobel A."/>
            <person name="Rasinkangas P."/>
            <person name="Parkhill J."/>
            <person name="Rea M.C."/>
            <person name="O'Sullivan O."/>
            <person name="Ritari J."/>
            <person name="Douillard F.P."/>
            <person name="Paul Ross R."/>
            <person name="Yang R."/>
            <person name="Briner A.E."/>
            <person name="Felis G.E."/>
            <person name="de Vos W.M."/>
            <person name="Barrangou R."/>
            <person name="Klaenhammer T.R."/>
            <person name="Caufield P.W."/>
            <person name="Cui Y."/>
            <person name="Zhang H."/>
            <person name="O'Toole P.W."/>
        </authorList>
    </citation>
    <scope>NUCLEOTIDE SEQUENCE [LARGE SCALE GENOMIC DNA]</scope>
    <source>
        <strain evidence="4 5">DSM 20444</strain>
    </source>
</reference>
<dbReference type="GO" id="GO:0050664">
    <property type="term" value="F:oxidoreductase activity, acting on NAD(P)H, oxygen as acceptor"/>
    <property type="evidence" value="ECO:0007669"/>
    <property type="project" value="TreeGrafter"/>
</dbReference>
<comment type="caution">
    <text evidence="4">The sequence shown here is derived from an EMBL/GenBank/DDBJ whole genome shotgun (WGS) entry which is preliminary data.</text>
</comment>
<dbReference type="AlphaFoldDB" id="J1F2Z0"/>
<dbReference type="PRINTS" id="PR00080">
    <property type="entry name" value="SDRFAMILY"/>
</dbReference>
<evidence type="ECO:0000256" key="2">
    <source>
        <dbReference type="ARBA" id="ARBA00023002"/>
    </source>
</evidence>
<dbReference type="SUPFAM" id="SSF51735">
    <property type="entry name" value="NAD(P)-binding Rossmann-fold domains"/>
    <property type="match status" value="1"/>
</dbReference>
<dbReference type="Proteomes" id="UP000050898">
    <property type="component" value="Unassembled WGS sequence"/>
</dbReference>
<gene>
    <name evidence="4" type="ORF">FD00_GL001508</name>
</gene>
<comment type="similarity">
    <text evidence="1 3">Belongs to the short-chain dehydrogenases/reductases (SDR) family.</text>
</comment>
<evidence type="ECO:0000313" key="5">
    <source>
        <dbReference type="Proteomes" id="UP000050898"/>
    </source>
</evidence>
<proteinExistence type="inferred from homology"/>
<dbReference type="InterPro" id="IPR002347">
    <property type="entry name" value="SDR_fam"/>
</dbReference>
<name>J1F2Z0_9LACO</name>
<dbReference type="RefSeq" id="WP_003689286.1">
    <property type="nucleotide sequence ID" value="NZ_AKKT01000095.1"/>
</dbReference>
<evidence type="ECO:0000313" key="4">
    <source>
        <dbReference type="EMBL" id="KRN08987.1"/>
    </source>
</evidence>
<protein>
    <submittedName>
        <fullName evidence="4">Oxidoreductase, short chain dehydrogenase reductase family protein</fullName>
    </submittedName>
</protein>
<dbReference type="PRINTS" id="PR00081">
    <property type="entry name" value="GDHRDH"/>
</dbReference>
<dbReference type="InterPro" id="IPR036291">
    <property type="entry name" value="NAD(P)-bd_dom_sf"/>
</dbReference>
<dbReference type="PATRIC" id="fig|1046596.6.peg.1590"/>
<dbReference type="Gene3D" id="3.40.50.720">
    <property type="entry name" value="NAD(P)-binding Rossmann-like Domain"/>
    <property type="match status" value="1"/>
</dbReference>
<dbReference type="GeneID" id="98315418"/>
<dbReference type="EMBL" id="AYYH01000038">
    <property type="protein sequence ID" value="KRN08987.1"/>
    <property type="molecule type" value="Genomic_DNA"/>
</dbReference>
<keyword evidence="2" id="KW-0560">Oxidoreductase</keyword>
<sequence>MSSILITGANKGIGFSLAKVLGQQGNQVLIGARNEQRGNDAVQQLAKENVKSVYIHIDLDDINSLESAAESIEKNYGDLSMLINNAGISGDMSARPDNTDLAQLRETMQSNFFGPYVLTKALIPTLKKNNGRIIDITIPTGGNEFFNPLAYKTSKAALNSMTESLSAYFKKNNLSIRIMSIHPGPTTTDLNENTIAEGFSLPDDVAGKIVKILTDGKEHQGDFVEVNKELFKNPLLKK</sequence>
<dbReference type="PANTHER" id="PTHR43008:SF4">
    <property type="entry name" value="CHAIN DEHYDROGENASE, PUTATIVE (AFU_ORTHOLOGUE AFUA_4G08710)-RELATED"/>
    <property type="match status" value="1"/>
</dbReference>
<keyword evidence="5" id="KW-1185">Reference proteome</keyword>
<accession>J1F2Z0</accession>
<evidence type="ECO:0000256" key="3">
    <source>
        <dbReference type="RuleBase" id="RU000363"/>
    </source>
</evidence>
<evidence type="ECO:0000256" key="1">
    <source>
        <dbReference type="ARBA" id="ARBA00006484"/>
    </source>
</evidence>